<keyword evidence="5 7" id="KW-0648">Protein biosynthesis</keyword>
<dbReference type="SUPFAM" id="SSF52374">
    <property type="entry name" value="Nucleotidylyl transferase"/>
    <property type="match status" value="1"/>
</dbReference>
<evidence type="ECO:0000256" key="3">
    <source>
        <dbReference type="ARBA" id="ARBA00022741"/>
    </source>
</evidence>
<evidence type="ECO:0000256" key="5">
    <source>
        <dbReference type="ARBA" id="ARBA00022917"/>
    </source>
</evidence>
<dbReference type="OrthoDB" id="2334357at2759"/>
<dbReference type="STRING" id="1348612.A0A397INK5"/>
<dbReference type="Proteomes" id="UP000266861">
    <property type="component" value="Unassembled WGS sequence"/>
</dbReference>
<dbReference type="PANTHER" id="PTHR43326">
    <property type="entry name" value="METHIONYL-TRNA SYNTHETASE"/>
    <property type="match status" value="1"/>
</dbReference>
<dbReference type="EMBL" id="PQFF01000206">
    <property type="protein sequence ID" value="RHZ74553.1"/>
    <property type="molecule type" value="Genomic_DNA"/>
</dbReference>
<dbReference type="Gene3D" id="3.40.50.620">
    <property type="entry name" value="HUPs"/>
    <property type="match status" value="1"/>
</dbReference>
<proteinExistence type="inferred from homology"/>
<dbReference type="PANTHER" id="PTHR43326:SF1">
    <property type="entry name" value="METHIONINE--TRNA LIGASE, MITOCHONDRIAL"/>
    <property type="match status" value="1"/>
</dbReference>
<name>A0A397INK5_9GLOM</name>
<evidence type="ECO:0000256" key="4">
    <source>
        <dbReference type="ARBA" id="ARBA00022840"/>
    </source>
</evidence>
<dbReference type="GO" id="GO:0004825">
    <property type="term" value="F:methionine-tRNA ligase activity"/>
    <property type="evidence" value="ECO:0007669"/>
    <property type="project" value="InterPro"/>
</dbReference>
<dbReference type="Gene3D" id="1.10.730.10">
    <property type="entry name" value="Isoleucyl-tRNA Synthetase, Domain 1"/>
    <property type="match status" value="1"/>
</dbReference>
<sequence length="623" mass="73035">MFINSFKNQKSLSYYNSILRNFRTASSRKLLNKKRKLKEPFPNNAETPKPIFITTPPYPLFSETMNEYIVMAIAADCIKRYYEMRNKEVLLSVGTAEYGPRVQQAIAESGLSAKEFCERKMNEYKETLNNVKVAFTDFSRNTELRHEKAVNHIWNTLIKSKYIYKTSQEGWYSPLSQSFFIESKIKKIKHPHTGEEILVSDVKNDTPKPLEWYKEEHYNFKIPRIHMKLTEWLKANQDLVIAPNKTEKYVYEIKKLLKDLRISRPRSQADWGIPVPDDPEQTIDSNFEAYVNYLTVTGYPWREEPYNKHWPIDINVCNIRSLKIHAENGPAFLIAADIPPIKKIYANSFKSYNYDAKIKRVINLYGIDACRYIYMAYGNDPKPSDFSLENISIRYHKDLVNQLGKAINNCCNSDIYYSTWVPKYPEYERNKIDYDDLLLHKALTDFPDIVENYYENFDFSNVLKHITYVITMANNHFSTLLPQDGGPIKDRSLIERAFYYSFETLRIASILLKPIMPEKSVKVLNILGVWESEQVWDDAKFGAGWTYVNERGRKWAKYLYQDLYPYVNIGLGGPGLRRNDKDNLAFSIMEIKEKNSIIGDILPKDVEQIAQTRNPRMNRIQWA</sequence>
<keyword evidence="10" id="KW-1185">Reference proteome</keyword>
<dbReference type="Pfam" id="PF09334">
    <property type="entry name" value="tRNA-synt_1g"/>
    <property type="match status" value="1"/>
</dbReference>
<gene>
    <name evidence="9" type="ORF">Glove_221g74</name>
</gene>
<evidence type="ECO:0000259" key="8">
    <source>
        <dbReference type="Pfam" id="PF09334"/>
    </source>
</evidence>
<comment type="caution">
    <text evidence="9">The sequence shown here is derived from an EMBL/GenBank/DDBJ whole genome shotgun (WGS) entry which is preliminary data.</text>
</comment>
<dbReference type="InterPro" id="IPR015413">
    <property type="entry name" value="Methionyl/Leucyl_tRNA_Synth"/>
</dbReference>
<dbReference type="InterPro" id="IPR009080">
    <property type="entry name" value="tRNAsynth_Ia_anticodon-bd"/>
</dbReference>
<evidence type="ECO:0000313" key="10">
    <source>
        <dbReference type="Proteomes" id="UP000266861"/>
    </source>
</evidence>
<dbReference type="AlphaFoldDB" id="A0A397INK5"/>
<keyword evidence="4 7" id="KW-0067">ATP-binding</keyword>
<reference evidence="9 10" key="1">
    <citation type="submission" date="2018-08" db="EMBL/GenBank/DDBJ databases">
        <title>Genome and evolution of the arbuscular mycorrhizal fungus Diversispora epigaea (formerly Glomus versiforme) and its bacterial endosymbionts.</title>
        <authorList>
            <person name="Sun X."/>
            <person name="Fei Z."/>
            <person name="Harrison M."/>
        </authorList>
    </citation>
    <scope>NUCLEOTIDE SEQUENCE [LARGE SCALE GENOMIC DNA]</scope>
    <source>
        <strain evidence="9 10">IT104</strain>
    </source>
</reference>
<keyword evidence="2 7" id="KW-0436">Ligase</keyword>
<evidence type="ECO:0000256" key="6">
    <source>
        <dbReference type="ARBA" id="ARBA00023146"/>
    </source>
</evidence>
<dbReference type="InterPro" id="IPR023457">
    <property type="entry name" value="Met-tRNA_synth_2"/>
</dbReference>
<dbReference type="SUPFAM" id="SSF47323">
    <property type="entry name" value="Anticodon-binding domain of a subclass of class I aminoacyl-tRNA synthetases"/>
    <property type="match status" value="1"/>
</dbReference>
<dbReference type="InterPro" id="IPR014729">
    <property type="entry name" value="Rossmann-like_a/b/a_fold"/>
</dbReference>
<keyword evidence="6 7" id="KW-0030">Aminoacyl-tRNA synthetase</keyword>
<feature type="domain" description="Methionyl/Leucyl tRNA synthetase" evidence="8">
    <location>
        <begin position="69"/>
        <end position="409"/>
    </location>
</feature>
<comment type="similarity">
    <text evidence="1 7">Belongs to the class-I aminoacyl-tRNA synthetase family.</text>
</comment>
<organism evidence="9 10">
    <name type="scientific">Diversispora epigaea</name>
    <dbReference type="NCBI Taxonomy" id="1348612"/>
    <lineage>
        <taxon>Eukaryota</taxon>
        <taxon>Fungi</taxon>
        <taxon>Fungi incertae sedis</taxon>
        <taxon>Mucoromycota</taxon>
        <taxon>Glomeromycotina</taxon>
        <taxon>Glomeromycetes</taxon>
        <taxon>Diversisporales</taxon>
        <taxon>Diversisporaceae</taxon>
        <taxon>Diversispora</taxon>
    </lineage>
</organism>
<evidence type="ECO:0000313" key="9">
    <source>
        <dbReference type="EMBL" id="RHZ74553.1"/>
    </source>
</evidence>
<dbReference type="GO" id="GO:0006431">
    <property type="term" value="P:methionyl-tRNA aminoacylation"/>
    <property type="evidence" value="ECO:0007669"/>
    <property type="project" value="TreeGrafter"/>
</dbReference>
<evidence type="ECO:0000256" key="7">
    <source>
        <dbReference type="RuleBase" id="RU363039"/>
    </source>
</evidence>
<dbReference type="GO" id="GO:0005524">
    <property type="term" value="F:ATP binding"/>
    <property type="evidence" value="ECO:0007669"/>
    <property type="project" value="UniProtKB-KW"/>
</dbReference>
<dbReference type="Gene3D" id="2.170.220.10">
    <property type="match status" value="1"/>
</dbReference>
<accession>A0A397INK5</accession>
<keyword evidence="3 7" id="KW-0547">Nucleotide-binding</keyword>
<evidence type="ECO:0000256" key="1">
    <source>
        <dbReference type="ARBA" id="ARBA00005594"/>
    </source>
</evidence>
<evidence type="ECO:0000256" key="2">
    <source>
        <dbReference type="ARBA" id="ARBA00022598"/>
    </source>
</evidence>
<protein>
    <recommendedName>
        <fullName evidence="8">Methionyl/Leucyl tRNA synthetase domain-containing protein</fullName>
    </recommendedName>
</protein>